<protein>
    <submittedName>
        <fullName evidence="2">Uncharacterized protein</fullName>
    </submittedName>
</protein>
<evidence type="ECO:0000313" key="3">
    <source>
        <dbReference type="Proteomes" id="UP000887458"/>
    </source>
</evidence>
<reference evidence="2 3" key="1">
    <citation type="journal article" date="2018" name="J. Allergy Clin. Immunol.">
        <title>High-quality assembly of Dermatophagoides pteronyssinus genome and transcriptome reveals a wide range of novel allergens.</title>
        <authorList>
            <person name="Liu X.Y."/>
            <person name="Yang K.Y."/>
            <person name="Wang M.Q."/>
            <person name="Kwok J.S."/>
            <person name="Zeng X."/>
            <person name="Yang Z."/>
            <person name="Xiao X.J."/>
            <person name="Lau C.P."/>
            <person name="Li Y."/>
            <person name="Huang Z.M."/>
            <person name="Ba J.G."/>
            <person name="Yim A.K."/>
            <person name="Ouyang C.Y."/>
            <person name="Ngai S.M."/>
            <person name="Chan T.F."/>
            <person name="Leung E.L."/>
            <person name="Liu L."/>
            <person name="Liu Z.G."/>
            <person name="Tsui S.K."/>
        </authorList>
    </citation>
    <scope>NUCLEOTIDE SEQUENCE [LARGE SCALE GENOMIC DNA]</scope>
    <source>
        <strain evidence="2">Derp</strain>
    </source>
</reference>
<gene>
    <name evidence="2" type="ORF">DERP_003965</name>
</gene>
<evidence type="ECO:0000256" key="1">
    <source>
        <dbReference type="SAM" id="SignalP"/>
    </source>
</evidence>
<sequence>MFHSIWPYVPTLLLFVILLSIHSSIIVDAQILAVIDNFDPVQLINVVVMNDNHVHMILISNQYVQDHRSNDSILIEYSLNFFDSLDFSIIRISLIHVDKNTTDDKIQSSADFNSNSTVTPRSCSSTTFELNTHYDVFPDQLNVVVIVDLTLTV</sequence>
<name>A0ABQ8J7R4_DERPT</name>
<comment type="caution">
    <text evidence="2">The sequence shown here is derived from an EMBL/GenBank/DDBJ whole genome shotgun (WGS) entry which is preliminary data.</text>
</comment>
<accession>A0ABQ8J7R4</accession>
<organism evidence="2 3">
    <name type="scientific">Dermatophagoides pteronyssinus</name>
    <name type="common">European house dust mite</name>
    <dbReference type="NCBI Taxonomy" id="6956"/>
    <lineage>
        <taxon>Eukaryota</taxon>
        <taxon>Metazoa</taxon>
        <taxon>Ecdysozoa</taxon>
        <taxon>Arthropoda</taxon>
        <taxon>Chelicerata</taxon>
        <taxon>Arachnida</taxon>
        <taxon>Acari</taxon>
        <taxon>Acariformes</taxon>
        <taxon>Sarcoptiformes</taxon>
        <taxon>Astigmata</taxon>
        <taxon>Psoroptidia</taxon>
        <taxon>Analgoidea</taxon>
        <taxon>Pyroglyphidae</taxon>
        <taxon>Dermatophagoidinae</taxon>
        <taxon>Dermatophagoides</taxon>
    </lineage>
</organism>
<feature type="signal peptide" evidence="1">
    <location>
        <begin position="1"/>
        <end position="29"/>
    </location>
</feature>
<reference evidence="2 3" key="2">
    <citation type="journal article" date="2022" name="Mol. Biol. Evol.">
        <title>Comparative Genomics Reveals Insights into the Divergent Evolution of Astigmatic Mites and Household Pest Adaptations.</title>
        <authorList>
            <person name="Xiong Q."/>
            <person name="Wan A.T."/>
            <person name="Liu X."/>
            <person name="Fung C.S."/>
            <person name="Xiao X."/>
            <person name="Malainual N."/>
            <person name="Hou J."/>
            <person name="Wang L."/>
            <person name="Wang M."/>
            <person name="Yang K.Y."/>
            <person name="Cui Y."/>
            <person name="Leung E.L."/>
            <person name="Nong W."/>
            <person name="Shin S.K."/>
            <person name="Au S.W."/>
            <person name="Jeong K.Y."/>
            <person name="Chew F.T."/>
            <person name="Hui J.H."/>
            <person name="Leung T.F."/>
            <person name="Tungtrongchitr A."/>
            <person name="Zhong N."/>
            <person name="Liu Z."/>
            <person name="Tsui S.K."/>
        </authorList>
    </citation>
    <scope>NUCLEOTIDE SEQUENCE [LARGE SCALE GENOMIC DNA]</scope>
    <source>
        <strain evidence="2">Derp</strain>
    </source>
</reference>
<dbReference type="EMBL" id="NJHN03000062">
    <property type="protein sequence ID" value="KAH9418639.1"/>
    <property type="molecule type" value="Genomic_DNA"/>
</dbReference>
<dbReference type="Proteomes" id="UP000887458">
    <property type="component" value="Unassembled WGS sequence"/>
</dbReference>
<keyword evidence="1" id="KW-0732">Signal</keyword>
<feature type="chain" id="PRO_5045828694" evidence="1">
    <location>
        <begin position="30"/>
        <end position="153"/>
    </location>
</feature>
<evidence type="ECO:0000313" key="2">
    <source>
        <dbReference type="EMBL" id="KAH9418639.1"/>
    </source>
</evidence>
<proteinExistence type="predicted"/>
<keyword evidence="3" id="KW-1185">Reference proteome</keyword>